<comment type="caution">
    <text evidence="1">The sequence shown here is derived from an EMBL/GenBank/DDBJ whole genome shotgun (WGS) entry which is preliminary data.</text>
</comment>
<organism evidence="1 2">
    <name type="scientific">Saccharothrix carnea</name>
    <dbReference type="NCBI Taxonomy" id="1280637"/>
    <lineage>
        <taxon>Bacteria</taxon>
        <taxon>Bacillati</taxon>
        <taxon>Actinomycetota</taxon>
        <taxon>Actinomycetes</taxon>
        <taxon>Pseudonocardiales</taxon>
        <taxon>Pseudonocardiaceae</taxon>
        <taxon>Saccharothrix</taxon>
    </lineage>
</organism>
<dbReference type="AlphaFoldDB" id="A0A2P8I085"/>
<evidence type="ECO:0008006" key="3">
    <source>
        <dbReference type="Google" id="ProtNLM"/>
    </source>
</evidence>
<gene>
    <name evidence="1" type="ORF">B0I31_11788</name>
</gene>
<evidence type="ECO:0000313" key="1">
    <source>
        <dbReference type="EMBL" id="PSL51892.1"/>
    </source>
</evidence>
<evidence type="ECO:0000313" key="2">
    <source>
        <dbReference type="Proteomes" id="UP000241118"/>
    </source>
</evidence>
<dbReference type="EMBL" id="PYAX01000017">
    <property type="protein sequence ID" value="PSL51892.1"/>
    <property type="molecule type" value="Genomic_DNA"/>
</dbReference>
<proteinExistence type="predicted"/>
<dbReference type="Gene3D" id="1.25.10.10">
    <property type="entry name" value="Leucine-rich Repeat Variant"/>
    <property type="match status" value="2"/>
</dbReference>
<dbReference type="Proteomes" id="UP000241118">
    <property type="component" value="Unassembled WGS sequence"/>
</dbReference>
<dbReference type="InterPro" id="IPR016024">
    <property type="entry name" value="ARM-type_fold"/>
</dbReference>
<protein>
    <recommendedName>
        <fullName evidence="3">HEAT repeat protein</fullName>
    </recommendedName>
</protein>
<dbReference type="InterPro" id="IPR011989">
    <property type="entry name" value="ARM-like"/>
</dbReference>
<accession>A0A2P8I085</accession>
<dbReference type="RefSeq" id="WP_106619539.1">
    <property type="nucleotide sequence ID" value="NZ_PYAX01000017.1"/>
</dbReference>
<name>A0A2P8I085_SACCR</name>
<dbReference type="SUPFAM" id="SSF48371">
    <property type="entry name" value="ARM repeat"/>
    <property type="match status" value="1"/>
</dbReference>
<reference evidence="1 2" key="1">
    <citation type="submission" date="2018-03" db="EMBL/GenBank/DDBJ databases">
        <title>Genomic Encyclopedia of Type Strains, Phase III (KMG-III): the genomes of soil and plant-associated and newly described type strains.</title>
        <authorList>
            <person name="Whitman W."/>
        </authorList>
    </citation>
    <scope>NUCLEOTIDE SEQUENCE [LARGE SCALE GENOMIC DNA]</scope>
    <source>
        <strain evidence="1 2">CGMCC 4.7097</strain>
    </source>
</reference>
<dbReference type="OrthoDB" id="292843at2"/>
<sequence length="662" mass="70192">MDLFAGLDDVDWSALTHAYGPAVEVPELVRGLVADDPAVRESALDGMYGAVHHQGSVFDSTVAAIPFLLEVAGRPGLPGRAGVVGYLASVGDPEEAYDEWGRRAVDAVADAFGLLAPLLDDPEPAVRKAVCEVFAVCRADAGWIADALGERLSRETDTDVQTAIVAALGRLGARLPGPVLAERLSDVAARHPDPSVRLTALVQLAEFAPDALPDDVPTVALAEFTRLYAGGTSAAEPAGFTTPTLIGKLRVHAEEEAAGRRAPGAYRLLADLSGQLGDRVEDRTRLLAGLLESADWEPRLDAVRAASYLVEVWRGDHREVVRLIGEQLLAPEPRLPPAAASALKGLGPVAAPAADPLARSIETAPPEAPHTREEGPPAWITTWATGSSSTGPTVRALAALGDPRALVPVRWALERREPPEDIGHVVRSLGPLAIGLLPLVRARLGRDSCRGGLLLALGELGEAAPVSDIVRYLPESGALHALRALGAHAARAARPLRRLLDHDHHWVAIAAAAALWRVEGDADRVLPTLLSRLDQPAALELIAELGPAAGPHLPVLRALLDRPDPNGWHAVHVAEALWRVEGDAEAALPLLTAAWHKNVHVRVTVARCLAEMGRAAAPAAPLLREELARRRRHTSTGSGWSSDQVVADEELLRLCRDVLAAF</sequence>
<keyword evidence="2" id="KW-1185">Reference proteome</keyword>